<dbReference type="Gene3D" id="1.10.10.410">
    <property type="match status" value="1"/>
</dbReference>
<dbReference type="Proteomes" id="UP000315395">
    <property type="component" value="Chromosome"/>
</dbReference>
<name>A0A516GEM2_9MICO</name>
<dbReference type="PANTHER" id="PTHR28055:SF1">
    <property type="entry name" value="ALTERED INHERITANCE OF MITOCHONDRIA PROTEIN 41, MITOCHONDRIAL"/>
    <property type="match status" value="1"/>
</dbReference>
<dbReference type="Gene3D" id="1.10.1510.10">
    <property type="entry name" value="Uncharacterised protein YqeY/AIM41 PF09424, N-terminal domain"/>
    <property type="match status" value="1"/>
</dbReference>
<dbReference type="SUPFAM" id="SSF89095">
    <property type="entry name" value="GatB/YqeY motif"/>
    <property type="match status" value="1"/>
</dbReference>
<dbReference type="InterPro" id="IPR003789">
    <property type="entry name" value="Asn/Gln_tRNA_amidoTrase-B-like"/>
</dbReference>
<dbReference type="Pfam" id="PF09424">
    <property type="entry name" value="YqeY"/>
    <property type="match status" value="1"/>
</dbReference>
<accession>A0A516GEM2</accession>
<evidence type="ECO:0000313" key="1">
    <source>
        <dbReference type="EMBL" id="QDO89966.1"/>
    </source>
</evidence>
<organism evidence="1 2">
    <name type="scientific">Ornithinimicrobium ciconiae</name>
    <dbReference type="NCBI Taxonomy" id="2594265"/>
    <lineage>
        <taxon>Bacteria</taxon>
        <taxon>Bacillati</taxon>
        <taxon>Actinomycetota</taxon>
        <taxon>Actinomycetes</taxon>
        <taxon>Micrococcales</taxon>
        <taxon>Ornithinimicrobiaceae</taxon>
        <taxon>Ornithinimicrobium</taxon>
    </lineage>
</organism>
<dbReference type="AlphaFoldDB" id="A0A516GEM2"/>
<keyword evidence="2" id="KW-1185">Reference proteome</keyword>
<dbReference type="InterPro" id="IPR019004">
    <property type="entry name" value="YqeY/Aim41"/>
</dbReference>
<evidence type="ECO:0000313" key="2">
    <source>
        <dbReference type="Proteomes" id="UP000315395"/>
    </source>
</evidence>
<dbReference type="EMBL" id="CP041616">
    <property type="protein sequence ID" value="QDO89966.1"/>
    <property type="molecule type" value="Genomic_DNA"/>
</dbReference>
<dbReference type="InterPro" id="IPR023168">
    <property type="entry name" value="GatB_Yqey_C_2"/>
</dbReference>
<sequence>MTEQTTLKDRLQHDLHDAIRAQDKVRSATLRMALTAVSTEEVAGTQARVLADEEVLKVLAKEAKKRREAAEAYVGAGRQELADQEQAELVVLEGYLPAQLDDAALDELATAAVAEVKASSMAQMGQVMKVLQPRVAGRAEGGRIAAAVKRALSV</sequence>
<dbReference type="PANTHER" id="PTHR28055">
    <property type="entry name" value="ALTERED INHERITANCE OF MITOCHONDRIA PROTEIN 41, MITOCHONDRIAL"/>
    <property type="match status" value="1"/>
</dbReference>
<reference evidence="1 2" key="1">
    <citation type="submission" date="2019-07" db="EMBL/GenBank/DDBJ databases">
        <title>complete genome sequencing of Ornithinimicrobium sp. H23M54.</title>
        <authorList>
            <person name="Bae J.-W."/>
            <person name="Lee S.-Y."/>
        </authorList>
    </citation>
    <scope>NUCLEOTIDE SEQUENCE [LARGE SCALE GENOMIC DNA]</scope>
    <source>
        <strain evidence="1 2">H23M54</strain>
    </source>
</reference>
<dbReference type="OrthoDB" id="5244551at2"/>
<dbReference type="GO" id="GO:0016884">
    <property type="term" value="F:carbon-nitrogen ligase activity, with glutamine as amido-N-donor"/>
    <property type="evidence" value="ECO:0007669"/>
    <property type="project" value="InterPro"/>
</dbReference>
<protein>
    <submittedName>
        <fullName evidence="1">GatB/YqeY domain-containing protein</fullName>
    </submittedName>
</protein>
<proteinExistence type="predicted"/>
<gene>
    <name evidence="1" type="ORF">FNH13_17890</name>
</gene>
<dbReference type="RefSeq" id="WP_143784686.1">
    <property type="nucleotide sequence ID" value="NZ_CP041616.1"/>
</dbReference>
<dbReference type="InterPro" id="IPR042184">
    <property type="entry name" value="YqeY/Aim41_N"/>
</dbReference>
<dbReference type="KEGG" id="orz:FNH13_17890"/>